<keyword evidence="1" id="KW-0479">Metal-binding</keyword>
<dbReference type="SUPFAM" id="SSF57850">
    <property type="entry name" value="RING/U-box"/>
    <property type="match status" value="1"/>
</dbReference>
<evidence type="ECO:0000259" key="3">
    <source>
        <dbReference type="PROSITE" id="PS50089"/>
    </source>
</evidence>
<reference evidence="4" key="1">
    <citation type="submission" date="2023-01" db="EMBL/GenBank/DDBJ databases">
        <title>Metagenome sequencing of chrysophaentin producing Chrysophaeum taylorii.</title>
        <authorList>
            <person name="Davison J."/>
            <person name="Bewley C."/>
        </authorList>
    </citation>
    <scope>NUCLEOTIDE SEQUENCE</scope>
    <source>
        <strain evidence="4">NIES-1699</strain>
    </source>
</reference>
<dbReference type="Gene3D" id="3.30.40.10">
    <property type="entry name" value="Zinc/RING finger domain, C3HC4 (zinc finger)"/>
    <property type="match status" value="1"/>
</dbReference>
<evidence type="ECO:0000256" key="1">
    <source>
        <dbReference type="PROSITE-ProRule" id="PRU00175"/>
    </source>
</evidence>
<dbReference type="AlphaFoldDB" id="A0AAD7XHL5"/>
<feature type="domain" description="RING-type" evidence="3">
    <location>
        <begin position="222"/>
        <end position="262"/>
    </location>
</feature>
<name>A0AAD7XHL5_9STRA</name>
<dbReference type="InterPro" id="IPR001841">
    <property type="entry name" value="Znf_RING"/>
</dbReference>
<keyword evidence="1" id="KW-0862">Zinc</keyword>
<keyword evidence="5" id="KW-1185">Reference proteome</keyword>
<evidence type="ECO:0000313" key="5">
    <source>
        <dbReference type="Proteomes" id="UP001230188"/>
    </source>
</evidence>
<comment type="caution">
    <text evidence="4">The sequence shown here is derived from an EMBL/GenBank/DDBJ whole genome shotgun (WGS) entry which is preliminary data.</text>
</comment>
<dbReference type="InterPro" id="IPR013083">
    <property type="entry name" value="Znf_RING/FYVE/PHD"/>
</dbReference>
<sequence length="280" mass="30406">MASQVSRAKTESDENAVASSRSKGGEMEALSTPAIREGGGLSPRREVPEATRLVFATPASEVPTPVRASAPAQTEEMDSGERESLRLALALQCEEEEYMTAQREGAARLAELEAAQVEGPRDEEEEEEEEEEIDESFALAWRLQQEEDDRALFLALNGGRDVPTGTLPRNVSPSQMTFDELTQLGENIGKVSKGTSKSAIDDLPTCVFSEAAAAGAIVGEQCAICRVEFEPDDQLRILPCRHAEHAECIEQWLLLNRMCPLCGKDVAPRADDDDKAASAK</sequence>
<proteinExistence type="predicted"/>
<dbReference type="SMART" id="SM00184">
    <property type="entry name" value="RING"/>
    <property type="match status" value="1"/>
</dbReference>
<dbReference type="GO" id="GO:0008270">
    <property type="term" value="F:zinc ion binding"/>
    <property type="evidence" value="ECO:0007669"/>
    <property type="project" value="UniProtKB-KW"/>
</dbReference>
<dbReference type="PANTHER" id="PTHR47530:SF4">
    <property type="entry name" value="E3 UBIQUITIN LIGASE BIG BROTHER-RELATED"/>
    <property type="match status" value="1"/>
</dbReference>
<dbReference type="PROSITE" id="PS50089">
    <property type="entry name" value="ZF_RING_2"/>
    <property type="match status" value="1"/>
</dbReference>
<feature type="region of interest" description="Disordered" evidence="2">
    <location>
        <begin position="1"/>
        <end position="83"/>
    </location>
</feature>
<evidence type="ECO:0000313" key="4">
    <source>
        <dbReference type="EMBL" id="KAJ8598454.1"/>
    </source>
</evidence>
<evidence type="ECO:0000256" key="2">
    <source>
        <dbReference type="SAM" id="MobiDB-lite"/>
    </source>
</evidence>
<keyword evidence="1" id="KW-0863">Zinc-finger</keyword>
<dbReference type="Proteomes" id="UP001230188">
    <property type="component" value="Unassembled WGS sequence"/>
</dbReference>
<protein>
    <recommendedName>
        <fullName evidence="3">RING-type domain-containing protein</fullName>
    </recommendedName>
</protein>
<organism evidence="4 5">
    <name type="scientific">Chrysophaeum taylorii</name>
    <dbReference type="NCBI Taxonomy" id="2483200"/>
    <lineage>
        <taxon>Eukaryota</taxon>
        <taxon>Sar</taxon>
        <taxon>Stramenopiles</taxon>
        <taxon>Ochrophyta</taxon>
        <taxon>Pelagophyceae</taxon>
        <taxon>Pelagomonadales</taxon>
        <taxon>Pelagomonadaceae</taxon>
        <taxon>Chrysophaeum</taxon>
    </lineage>
</organism>
<dbReference type="Pfam" id="PF13639">
    <property type="entry name" value="zf-RING_2"/>
    <property type="match status" value="1"/>
</dbReference>
<accession>A0AAD7XHL5</accession>
<dbReference type="PANTHER" id="PTHR47530">
    <property type="entry name" value="E3 UBIQUITIN LIGASE BIG BROTHER-RELATED"/>
    <property type="match status" value="1"/>
</dbReference>
<gene>
    <name evidence="4" type="ORF">CTAYLR_006857</name>
</gene>
<dbReference type="EMBL" id="JAQMWT010000673">
    <property type="protein sequence ID" value="KAJ8598454.1"/>
    <property type="molecule type" value="Genomic_DNA"/>
</dbReference>
<dbReference type="InterPro" id="IPR043312">
    <property type="entry name" value="AtBBR-like"/>
</dbReference>